<dbReference type="PROSITE" id="PS00080">
    <property type="entry name" value="MULTICOPPER_OXIDASE2"/>
    <property type="match status" value="1"/>
</dbReference>
<evidence type="ECO:0000313" key="7">
    <source>
        <dbReference type="EMBL" id="ABA49532.1"/>
    </source>
</evidence>
<dbReference type="InterPro" id="IPR011707">
    <property type="entry name" value="Cu-oxidase-like_N"/>
</dbReference>
<protein>
    <submittedName>
        <fullName evidence="7">Mulitcopper oxidase domain protein</fullName>
    </submittedName>
</protein>
<dbReference type="GO" id="GO:0005507">
    <property type="term" value="F:copper ion binding"/>
    <property type="evidence" value="ECO:0007669"/>
    <property type="project" value="InterPro"/>
</dbReference>
<evidence type="ECO:0000313" key="8">
    <source>
        <dbReference type="Proteomes" id="UP000002700"/>
    </source>
</evidence>
<dbReference type="EnsemblBacteria" id="ABA49532">
    <property type="protein sequence ID" value="ABA49532"/>
    <property type="gene ID" value="BURPS1710b_1110"/>
</dbReference>
<dbReference type="GO" id="GO:0016491">
    <property type="term" value="F:oxidoreductase activity"/>
    <property type="evidence" value="ECO:0007669"/>
    <property type="project" value="UniProtKB-KW"/>
</dbReference>
<accession>Q3JV81</accession>
<reference evidence="7 8" key="1">
    <citation type="submission" date="2005-09" db="EMBL/GenBank/DDBJ databases">
        <authorList>
            <person name="Woods D.E."/>
            <person name="Nierman W.C."/>
        </authorList>
    </citation>
    <scope>NUCLEOTIDE SEQUENCE [LARGE SCALE GENOMIC DNA]</scope>
    <source>
        <strain evidence="7 8">1710b</strain>
    </source>
</reference>
<keyword evidence="2" id="KW-0479">Metal-binding</keyword>
<dbReference type="InterPro" id="IPR008972">
    <property type="entry name" value="Cupredoxin"/>
</dbReference>
<feature type="domain" description="Plastocyanin-like" evidence="6">
    <location>
        <begin position="177"/>
        <end position="272"/>
    </location>
</feature>
<evidence type="ECO:0000259" key="5">
    <source>
        <dbReference type="Pfam" id="PF07731"/>
    </source>
</evidence>
<dbReference type="PANTHER" id="PTHR11709">
    <property type="entry name" value="MULTI-COPPER OXIDASE"/>
    <property type="match status" value="1"/>
</dbReference>
<dbReference type="Pfam" id="PF07731">
    <property type="entry name" value="Cu-oxidase_2"/>
    <property type="match status" value="1"/>
</dbReference>
<evidence type="ECO:0000256" key="3">
    <source>
        <dbReference type="ARBA" id="ARBA00023002"/>
    </source>
</evidence>
<dbReference type="InterPro" id="IPR006311">
    <property type="entry name" value="TAT_signal"/>
</dbReference>
<dbReference type="SUPFAM" id="SSF49503">
    <property type="entry name" value="Cupredoxins"/>
    <property type="match status" value="3"/>
</dbReference>
<sequence length="591" mass="63736">MSSDTPAGRVAAGVFHFGAARARVVRTRSAACAPTGVLSEPPLRQHGNRSMLRRHFLSSALAAAAASLFARGAFAAGQAMDGMQGMEGMEGMDDMPDMKPAPAHARHGKPAPGPASALAAADALPAGAPLAALRVLANESREPGVFRATLVAQPVARALLPGAAPTTLWQFGADTQGPAVGPLIDVREGDAVEIRFVNRLPQPSTIHWHGLPVPPDQDGNPSDLVAPGATRVYRFTLPKGSAGTYWYHPHPHMATAEQVFRGLAGPIVVRAADDPLAGWPERHLFVSDLKLARDGAIAPNDMMDWMNGRQGQFALVNGARRPRISLTGDERWRVWNGCSARYLRIAFDDGRPFAHVGTDGGLFDAPREVASLLLAPGERAELVVRAGDRASHAVLTALEYDRGKMAMAMAMSEAAHGSLPPDPALPLADVAFEPAAPRALPARLRAVPALGEPVARKEVVFGEQMDMAAMMRAGAHGRPAGMRFMVNGATFEPHRATLTSRRGEIESWTIRNETDMDHPFHLHGTQFQVVEREIDGETTPEPYRAWRDTVNVRKGERVRILTTQTERGERMFHCHILEHEDLGMMGTLKVV</sequence>
<dbReference type="Pfam" id="PF07732">
    <property type="entry name" value="Cu-oxidase_3"/>
    <property type="match status" value="1"/>
</dbReference>
<dbReference type="AlphaFoldDB" id="Q3JV81"/>
<evidence type="ECO:0000259" key="6">
    <source>
        <dbReference type="Pfam" id="PF07732"/>
    </source>
</evidence>
<name>Q3JV81_BURP1</name>
<dbReference type="PANTHER" id="PTHR11709:SF2">
    <property type="entry name" value="MULTICOPPER OXIDASE LPR1"/>
    <property type="match status" value="1"/>
</dbReference>
<gene>
    <name evidence="7" type="ordered locus">BURPS1710b_1110</name>
</gene>
<keyword evidence="3" id="KW-0560">Oxidoreductase</keyword>
<evidence type="ECO:0000256" key="2">
    <source>
        <dbReference type="ARBA" id="ARBA00022723"/>
    </source>
</evidence>
<comment type="subcellular location">
    <subcellularLocation>
        <location evidence="1">Periplasm</location>
    </subcellularLocation>
</comment>
<dbReference type="Gene3D" id="2.60.40.420">
    <property type="entry name" value="Cupredoxins - blue copper proteins"/>
    <property type="match status" value="3"/>
</dbReference>
<evidence type="ECO:0000256" key="4">
    <source>
        <dbReference type="SAM" id="MobiDB-lite"/>
    </source>
</evidence>
<feature type="region of interest" description="Disordered" evidence="4">
    <location>
        <begin position="91"/>
        <end position="118"/>
    </location>
</feature>
<dbReference type="CDD" id="cd13881">
    <property type="entry name" value="CuRO_2_McoC_like"/>
    <property type="match status" value="1"/>
</dbReference>
<organism evidence="7 8">
    <name type="scientific">Burkholderia pseudomallei (strain 1710b)</name>
    <dbReference type="NCBI Taxonomy" id="320372"/>
    <lineage>
        <taxon>Bacteria</taxon>
        <taxon>Pseudomonadati</taxon>
        <taxon>Pseudomonadota</taxon>
        <taxon>Betaproteobacteria</taxon>
        <taxon>Burkholderiales</taxon>
        <taxon>Burkholderiaceae</taxon>
        <taxon>Burkholderia</taxon>
        <taxon>pseudomallei group</taxon>
    </lineage>
</organism>
<feature type="domain" description="Plastocyanin-like" evidence="5">
    <location>
        <begin position="481"/>
        <end position="590"/>
    </location>
</feature>
<dbReference type="PROSITE" id="PS51318">
    <property type="entry name" value="TAT"/>
    <property type="match status" value="1"/>
</dbReference>
<dbReference type="InterPro" id="IPR045087">
    <property type="entry name" value="Cu-oxidase_fam"/>
</dbReference>
<dbReference type="EMBL" id="CP000124">
    <property type="protein sequence ID" value="ABA49532.1"/>
    <property type="molecule type" value="Genomic_DNA"/>
</dbReference>
<dbReference type="InterPro" id="IPR011706">
    <property type="entry name" value="Cu-oxidase_C"/>
</dbReference>
<dbReference type="GO" id="GO:0030288">
    <property type="term" value="C:outer membrane-bounded periplasmic space"/>
    <property type="evidence" value="ECO:0007669"/>
    <property type="project" value="TreeGrafter"/>
</dbReference>
<dbReference type="KEGG" id="bpm:BURPS1710b_1110"/>
<dbReference type="Proteomes" id="UP000002700">
    <property type="component" value="Chromosome I"/>
</dbReference>
<dbReference type="HOGENOM" id="CLU_009100_2_1_4"/>
<evidence type="ECO:0000256" key="1">
    <source>
        <dbReference type="ARBA" id="ARBA00004418"/>
    </source>
</evidence>
<proteinExistence type="predicted"/>
<dbReference type="InterPro" id="IPR002355">
    <property type="entry name" value="Cu_oxidase_Cu_BS"/>
</dbReference>